<comment type="similarity">
    <text evidence="1">Belongs to the thioredoxin family. DsbA subfamily.</text>
</comment>
<dbReference type="Pfam" id="PF13462">
    <property type="entry name" value="Thioredoxin_4"/>
    <property type="match status" value="1"/>
</dbReference>
<dbReference type="Gene3D" id="1.10.40.80">
    <property type="match status" value="1"/>
</dbReference>
<reference evidence="8" key="1">
    <citation type="submission" date="2022-05" db="EMBL/GenBank/DDBJ databases">
        <title>Megaplasmid of Vibrio parahaemolyticus.</title>
        <authorList>
            <person name="Strauch E."/>
            <person name="Borowiak M."/>
        </authorList>
    </citation>
    <scope>NUCLEOTIDE SEQUENCE</scope>
    <source>
        <strain evidence="8">16-VB00198</strain>
    </source>
</reference>
<evidence type="ECO:0000256" key="1">
    <source>
        <dbReference type="ARBA" id="ARBA00005791"/>
    </source>
</evidence>
<evidence type="ECO:0000313" key="9">
    <source>
        <dbReference type="Proteomes" id="UP001163036"/>
    </source>
</evidence>
<name>A0AA46Z5E9_VIBPH</name>
<dbReference type="Proteomes" id="UP001163036">
    <property type="component" value="Chromosome 1"/>
</dbReference>
<dbReference type="AlphaFoldDB" id="A0AA46Z5E9"/>
<evidence type="ECO:0000256" key="4">
    <source>
        <dbReference type="ARBA" id="ARBA00023157"/>
    </source>
</evidence>
<evidence type="ECO:0000259" key="7">
    <source>
        <dbReference type="Pfam" id="PF13462"/>
    </source>
</evidence>
<proteinExistence type="inferred from homology"/>
<feature type="coiled-coil region" evidence="6">
    <location>
        <begin position="19"/>
        <end position="46"/>
    </location>
</feature>
<feature type="domain" description="Thioredoxin-like fold" evidence="7">
    <location>
        <begin position="63"/>
        <end position="212"/>
    </location>
</feature>
<keyword evidence="3" id="KW-0560">Oxidoreductase</keyword>
<evidence type="ECO:0000256" key="5">
    <source>
        <dbReference type="ARBA" id="ARBA00023284"/>
    </source>
</evidence>
<protein>
    <submittedName>
        <fullName evidence="8">DsbA family protein</fullName>
    </submittedName>
</protein>
<dbReference type="Gene3D" id="3.40.30.10">
    <property type="entry name" value="Glutaredoxin"/>
    <property type="match status" value="1"/>
</dbReference>
<dbReference type="PROSITE" id="PS51257">
    <property type="entry name" value="PROKAR_LIPOPROTEIN"/>
    <property type="match status" value="1"/>
</dbReference>
<dbReference type="PANTHER" id="PTHR13887">
    <property type="entry name" value="GLUTATHIONE S-TRANSFERASE KAPPA"/>
    <property type="match status" value="1"/>
</dbReference>
<evidence type="ECO:0000256" key="2">
    <source>
        <dbReference type="ARBA" id="ARBA00022729"/>
    </source>
</evidence>
<evidence type="ECO:0000256" key="3">
    <source>
        <dbReference type="ARBA" id="ARBA00023002"/>
    </source>
</evidence>
<accession>A0AA46Z5E9</accession>
<dbReference type="SUPFAM" id="SSF52833">
    <property type="entry name" value="Thioredoxin-like"/>
    <property type="match status" value="1"/>
</dbReference>
<dbReference type="InterPro" id="IPR012336">
    <property type="entry name" value="Thioredoxin-like_fold"/>
</dbReference>
<dbReference type="EMBL" id="CP097355">
    <property type="protein sequence ID" value="UYV26229.1"/>
    <property type="molecule type" value="Genomic_DNA"/>
</dbReference>
<keyword evidence="4" id="KW-1015">Disulfide bond</keyword>
<sequence>MMKKVIPLMAVTAALTGCVTNNSQEIEQLKAQINELETNQRIIATNTNMAGLVQMPAEIRFGQGIALGNPNAPIAMVEFTDLQCPYCAKFQTDVFPEFKKQYIDTGKVYYVAKELPLSSIHPEAMNAAIALRCTAEQSIEKYEPMKDELFSIGRGLTEASYNEAATKFELNTELFSTCMTSDAQRKEVASSYKYAMSLGLRSTPSFIFGKNTGKSVTDYKVVKGSLTLEEIDKATAIVSGK</sequence>
<evidence type="ECO:0000256" key="6">
    <source>
        <dbReference type="SAM" id="Coils"/>
    </source>
</evidence>
<keyword evidence="2" id="KW-0732">Signal</keyword>
<gene>
    <name evidence="8" type="ORF">M5598_14560</name>
</gene>
<evidence type="ECO:0000313" key="8">
    <source>
        <dbReference type="EMBL" id="UYV26229.1"/>
    </source>
</evidence>
<keyword evidence="6" id="KW-0175">Coiled coil</keyword>
<keyword evidence="5" id="KW-0676">Redox-active center</keyword>
<dbReference type="RefSeq" id="WP_100088525.1">
    <property type="nucleotide sequence ID" value="NZ_CP097355.1"/>
</dbReference>
<dbReference type="InterPro" id="IPR036249">
    <property type="entry name" value="Thioredoxin-like_sf"/>
</dbReference>
<dbReference type="GO" id="GO:0016491">
    <property type="term" value="F:oxidoreductase activity"/>
    <property type="evidence" value="ECO:0007669"/>
    <property type="project" value="UniProtKB-KW"/>
</dbReference>
<dbReference type="PANTHER" id="PTHR13887:SF14">
    <property type="entry name" value="DISULFIDE BOND FORMATION PROTEIN D"/>
    <property type="match status" value="1"/>
</dbReference>
<organism evidence="8 9">
    <name type="scientific">Vibrio parahaemolyticus</name>
    <dbReference type="NCBI Taxonomy" id="670"/>
    <lineage>
        <taxon>Bacteria</taxon>
        <taxon>Pseudomonadati</taxon>
        <taxon>Pseudomonadota</taxon>
        <taxon>Gammaproteobacteria</taxon>
        <taxon>Vibrionales</taxon>
        <taxon>Vibrionaceae</taxon>
        <taxon>Vibrio</taxon>
    </lineage>
</organism>